<evidence type="ECO:0000313" key="2">
    <source>
        <dbReference type="Proteomes" id="UP000319848"/>
    </source>
</evidence>
<dbReference type="AlphaFoldDB" id="A0A562LRD9"/>
<gene>
    <name evidence="1" type="ORF">IP98_02414</name>
</gene>
<reference evidence="1 2" key="1">
    <citation type="journal article" date="2015" name="Stand. Genomic Sci.">
        <title>Genomic Encyclopedia of Bacterial and Archaeal Type Strains, Phase III: the genomes of soil and plant-associated and newly described type strains.</title>
        <authorList>
            <person name="Whitman W.B."/>
            <person name="Woyke T."/>
            <person name="Klenk H.P."/>
            <person name="Zhou Y."/>
            <person name="Lilburn T.G."/>
            <person name="Beck B.J."/>
            <person name="De Vos P."/>
            <person name="Vandamme P."/>
            <person name="Eisen J.A."/>
            <person name="Garrity G."/>
            <person name="Hugenholtz P."/>
            <person name="Kyrpides N.C."/>
        </authorList>
    </citation>
    <scope>NUCLEOTIDE SEQUENCE [LARGE SCALE GENOMIC DNA]</scope>
    <source>
        <strain evidence="1 2">CGMCC 1.7270</strain>
    </source>
</reference>
<accession>A0A562LRD9</accession>
<comment type="caution">
    <text evidence="1">The sequence shown here is derived from an EMBL/GenBank/DDBJ whole genome shotgun (WGS) entry which is preliminary data.</text>
</comment>
<dbReference type="EMBL" id="VLKQ01000011">
    <property type="protein sequence ID" value="TWI10195.1"/>
    <property type="molecule type" value="Genomic_DNA"/>
</dbReference>
<evidence type="ECO:0000313" key="1">
    <source>
        <dbReference type="EMBL" id="TWI10195.1"/>
    </source>
</evidence>
<sequence length="57" mass="6573">MGREENKRVDEQRQTGEMGVISVVRLQIAEGRNQIAKIRNIPKKKNKSQYFSASEPK</sequence>
<keyword evidence="2" id="KW-1185">Reference proteome</keyword>
<proteinExistence type="predicted"/>
<protein>
    <submittedName>
        <fullName evidence="1">Uncharacterized protein</fullName>
    </submittedName>
</protein>
<dbReference type="Proteomes" id="UP000319848">
    <property type="component" value="Unassembled WGS sequence"/>
</dbReference>
<name>A0A562LRD9_9FLAO</name>
<organism evidence="1 2">
    <name type="scientific">Flavobacterium cauense R2A-7</name>
    <dbReference type="NCBI Taxonomy" id="1341154"/>
    <lineage>
        <taxon>Bacteria</taxon>
        <taxon>Pseudomonadati</taxon>
        <taxon>Bacteroidota</taxon>
        <taxon>Flavobacteriia</taxon>
        <taxon>Flavobacteriales</taxon>
        <taxon>Flavobacteriaceae</taxon>
        <taxon>Flavobacterium</taxon>
    </lineage>
</organism>